<evidence type="ECO:0000256" key="5">
    <source>
        <dbReference type="RuleBase" id="RU003557"/>
    </source>
</evidence>
<dbReference type="PANTHER" id="PTHR43853:SF21">
    <property type="entry name" value="STEROID 3-KETOACYL-COA THIOLASE"/>
    <property type="match status" value="1"/>
</dbReference>
<evidence type="ECO:0000256" key="2">
    <source>
        <dbReference type="ARBA" id="ARBA00010982"/>
    </source>
</evidence>
<gene>
    <name evidence="8" type="ORF">ACFQE0_04355</name>
</gene>
<keyword evidence="4 5" id="KW-0012">Acyltransferase</keyword>
<dbReference type="Proteomes" id="UP001596292">
    <property type="component" value="Unassembled WGS sequence"/>
</dbReference>
<dbReference type="PIRSF" id="PIRSF000429">
    <property type="entry name" value="Ac-CoA_Ac_transf"/>
    <property type="match status" value="1"/>
</dbReference>
<dbReference type="InterPro" id="IPR020616">
    <property type="entry name" value="Thiolase_N"/>
</dbReference>
<protein>
    <submittedName>
        <fullName evidence="8">Thiolase family protein</fullName>
    </submittedName>
</protein>
<evidence type="ECO:0000259" key="6">
    <source>
        <dbReference type="Pfam" id="PF00108"/>
    </source>
</evidence>
<keyword evidence="3 5" id="KW-0808">Transferase</keyword>
<feature type="domain" description="Thiolase N-terminal" evidence="6">
    <location>
        <begin position="4"/>
        <end position="247"/>
    </location>
</feature>
<dbReference type="PROSITE" id="PS00098">
    <property type="entry name" value="THIOLASE_1"/>
    <property type="match status" value="1"/>
</dbReference>
<dbReference type="PROSITE" id="PS00737">
    <property type="entry name" value="THIOLASE_2"/>
    <property type="match status" value="1"/>
</dbReference>
<dbReference type="Gene3D" id="3.40.47.10">
    <property type="match status" value="1"/>
</dbReference>
<evidence type="ECO:0000313" key="9">
    <source>
        <dbReference type="Proteomes" id="UP001596292"/>
    </source>
</evidence>
<comment type="similarity">
    <text evidence="2 5">Belongs to the thiolase-like superfamily. Thiolase family.</text>
</comment>
<feature type="domain" description="Thiolase C-terminal" evidence="7">
    <location>
        <begin position="255"/>
        <end position="377"/>
    </location>
</feature>
<dbReference type="Pfam" id="PF00108">
    <property type="entry name" value="Thiolase_N"/>
    <property type="match status" value="1"/>
</dbReference>
<dbReference type="InterPro" id="IPR020617">
    <property type="entry name" value="Thiolase_C"/>
</dbReference>
<evidence type="ECO:0000256" key="3">
    <source>
        <dbReference type="ARBA" id="ARBA00022679"/>
    </source>
</evidence>
<accession>A0ABW2BG49</accession>
<dbReference type="InterPro" id="IPR016039">
    <property type="entry name" value="Thiolase-like"/>
</dbReference>
<evidence type="ECO:0000313" key="8">
    <source>
        <dbReference type="EMBL" id="MFC6788926.1"/>
    </source>
</evidence>
<evidence type="ECO:0000256" key="4">
    <source>
        <dbReference type="ARBA" id="ARBA00023315"/>
    </source>
</evidence>
<dbReference type="InterPro" id="IPR002155">
    <property type="entry name" value="Thiolase"/>
</dbReference>
<dbReference type="InterPro" id="IPR020615">
    <property type="entry name" value="Thiolase_acyl_enz_int_AS"/>
</dbReference>
<sequence>MTNVVIAGYARSPFTPAKKGALARVRPDELAAQVVRRLVTEANIPSKEIEDLIVGCAFPEGEQGFNVARLIGLMADLDLSVGGVTVNRFCGSSMQSVHMAAGQIALGAGEAFVCAGVESMSRVPMMGFNPMPNPALYEKRPGAYMGMGDTAENVARRWEISRADQEAFAVASHHKAAKAQGDGRLAAEIVPITTKGGTVETDGCIRADASAEGLASLKPAFQQDGSVTAGTSSPLTDGASAVLVCSEGFANRHGLKPLARVASVAVAGCEPEIMGMGPVVASRKALARAGIAADALSVVELNEAFASQALACMRDLGLDEKIVNIDGGAIALGHPLGATGARIVGKAASLLSREGGRFALATQCIGGGQGIATVLERI</sequence>
<evidence type="ECO:0000256" key="1">
    <source>
        <dbReference type="ARBA" id="ARBA00005189"/>
    </source>
</evidence>
<comment type="caution">
    <text evidence="8">The sequence shown here is derived from an EMBL/GenBank/DDBJ whole genome shotgun (WGS) entry which is preliminary data.</text>
</comment>
<dbReference type="CDD" id="cd00751">
    <property type="entry name" value="thiolase"/>
    <property type="match status" value="1"/>
</dbReference>
<dbReference type="EMBL" id="JBHSWN010000001">
    <property type="protein sequence ID" value="MFC6788926.1"/>
    <property type="molecule type" value="Genomic_DNA"/>
</dbReference>
<dbReference type="NCBIfam" id="TIGR01930">
    <property type="entry name" value="AcCoA-C-Actrans"/>
    <property type="match status" value="1"/>
</dbReference>
<proteinExistence type="inferred from homology"/>
<dbReference type="PANTHER" id="PTHR43853">
    <property type="entry name" value="3-KETOACYL-COA THIOLASE, PEROXISOMAL"/>
    <property type="match status" value="1"/>
</dbReference>
<reference evidence="9" key="1">
    <citation type="journal article" date="2019" name="Int. J. Syst. Evol. Microbiol.">
        <title>The Global Catalogue of Microorganisms (GCM) 10K type strain sequencing project: providing services to taxonomists for standard genome sequencing and annotation.</title>
        <authorList>
            <consortium name="The Broad Institute Genomics Platform"/>
            <consortium name="The Broad Institute Genome Sequencing Center for Infectious Disease"/>
            <person name="Wu L."/>
            <person name="Ma J."/>
        </authorList>
    </citation>
    <scope>NUCLEOTIDE SEQUENCE [LARGE SCALE GENOMIC DNA]</scope>
    <source>
        <strain evidence="9">CCUG 48316</strain>
    </source>
</reference>
<dbReference type="InterPro" id="IPR050215">
    <property type="entry name" value="Thiolase-like_sf_Thiolase"/>
</dbReference>
<evidence type="ECO:0000259" key="7">
    <source>
        <dbReference type="Pfam" id="PF02803"/>
    </source>
</evidence>
<dbReference type="SUPFAM" id="SSF53901">
    <property type="entry name" value="Thiolase-like"/>
    <property type="match status" value="2"/>
</dbReference>
<name>A0ABW2BG49_9HYPH</name>
<dbReference type="InterPro" id="IPR020613">
    <property type="entry name" value="Thiolase_CS"/>
</dbReference>
<keyword evidence="9" id="KW-1185">Reference proteome</keyword>
<organism evidence="8 9">
    <name type="scientific">Methylobacterium komagatae</name>
    <dbReference type="NCBI Taxonomy" id="374425"/>
    <lineage>
        <taxon>Bacteria</taxon>
        <taxon>Pseudomonadati</taxon>
        <taxon>Pseudomonadota</taxon>
        <taxon>Alphaproteobacteria</taxon>
        <taxon>Hyphomicrobiales</taxon>
        <taxon>Methylobacteriaceae</taxon>
        <taxon>Methylobacterium</taxon>
    </lineage>
</organism>
<comment type="pathway">
    <text evidence="1">Lipid metabolism.</text>
</comment>
<dbReference type="Pfam" id="PF02803">
    <property type="entry name" value="Thiolase_C"/>
    <property type="match status" value="1"/>
</dbReference>
<dbReference type="RefSeq" id="WP_378967427.1">
    <property type="nucleotide sequence ID" value="NZ_JBHSWN010000001.1"/>
</dbReference>